<evidence type="ECO:0000259" key="6">
    <source>
        <dbReference type="Pfam" id="PF03781"/>
    </source>
</evidence>
<dbReference type="EMBL" id="JBHUEY010000006">
    <property type="protein sequence ID" value="MFD1784724.1"/>
    <property type="molecule type" value="Genomic_DNA"/>
</dbReference>
<evidence type="ECO:0000256" key="3">
    <source>
        <dbReference type="ARBA" id="ARBA00023002"/>
    </source>
</evidence>
<dbReference type="Pfam" id="PF12867">
    <property type="entry name" value="DinB_2"/>
    <property type="match status" value="1"/>
</dbReference>
<dbReference type="InterPro" id="IPR024775">
    <property type="entry name" value="DinB-like"/>
</dbReference>
<evidence type="ECO:0000256" key="4">
    <source>
        <dbReference type="ARBA" id="ARBA00023004"/>
    </source>
</evidence>
<dbReference type="Gene3D" id="3.90.1580.10">
    <property type="entry name" value="paralog of FGE (formylglycine-generating enzyme)"/>
    <property type="match status" value="1"/>
</dbReference>
<feature type="domain" description="DinB-like" evidence="8">
    <location>
        <begin position="24"/>
        <end position="151"/>
    </location>
</feature>
<dbReference type="SUPFAM" id="SSF53335">
    <property type="entry name" value="S-adenosyl-L-methionine-dependent methyltransferases"/>
    <property type="match status" value="1"/>
</dbReference>
<evidence type="ECO:0000256" key="5">
    <source>
        <dbReference type="ARBA" id="ARBA00037882"/>
    </source>
</evidence>
<evidence type="ECO:0000256" key="1">
    <source>
        <dbReference type="ARBA" id="ARBA00022603"/>
    </source>
</evidence>
<gene>
    <name evidence="9" type="primary">egtB</name>
    <name evidence="9" type="ORF">ACFSC0_15075</name>
</gene>
<dbReference type="SUPFAM" id="SSF56436">
    <property type="entry name" value="C-type lectin-like"/>
    <property type="match status" value="1"/>
</dbReference>
<keyword evidence="2" id="KW-0808">Transferase</keyword>
<dbReference type="Pfam" id="PF10017">
    <property type="entry name" value="Methyltransf_33"/>
    <property type="match status" value="1"/>
</dbReference>
<dbReference type="InterPro" id="IPR029063">
    <property type="entry name" value="SAM-dependent_MTases_sf"/>
</dbReference>
<accession>A0ABW4N3I8</accession>
<protein>
    <submittedName>
        <fullName evidence="9">Ergothioneine biosynthesis protein EgtB</fullName>
    </submittedName>
</protein>
<evidence type="ECO:0000259" key="7">
    <source>
        <dbReference type="Pfam" id="PF10017"/>
    </source>
</evidence>
<sequence length="742" mass="81726">MPPSDDAGLTRPEGQAGNQALDRFRQVRARTLDLARPLSAEDQAVQSMPDASPTKWHLAHTTWFFETFILRPLAPGYRVFDERYGYLFNSYYEAVGARQPRPLRGLITRPGLDEVLAYRARIDQHMELLLESGETPELLELGLAHEEQHQELILMDILHLFAQSALSPAYRPAPAAAVGAPPGEAGWVEFAGGLVEIGHAGSGFCFDNEGPRHKVWLEPYRLADRLVTNGDWLAFIEDGGYRRPEFWLSEGWAQVQAEGWGAPLYWRETEGGWREMTLHGLRPVDPAAPVAHVSYFEAEAFAAWAGRRLPTEAEWEHAAQGPVQGRFLDASPAGRLTPAPVSGRGAGLRQMYGELWQWTRSAYSPYPGFRPAAGAVGEYNGKFMVGQMVLRGGACVTPPGHLRASYRNFFYPHQRWMFSGLRLADDGASKAVSVRPRRSSFASDVLQGLSKSDKSIPPKHFYDAEGSRLFEAICELAEYYPTRTEIALLTRHAAEIAAEAPDGAVLVEFGSGASVKTRILLDAAPRLAAYAPIDISREALEAAAAAIRRDYPALRVEPLVDDFTAALELPAAVQGMPHFGFFPGSTIGNFTPGEAGAFLANARRLLGEGARLLVGIDLVKDEATLVAAYDDPQGVTAAFNKNLLARINRELGGDFDLEAFDHRAVWNAEESRIEMHLVSRADQQVRVLGRRFEFREGESLHTENSYKFTVEGFSRLAAEAGWRVGRSFANPAPAFAAVLLQA</sequence>
<comment type="caution">
    <text evidence="9">The sequence shown here is derived from an EMBL/GenBank/DDBJ whole genome shotgun (WGS) entry which is preliminary data.</text>
</comment>
<dbReference type="RefSeq" id="WP_377280863.1">
    <property type="nucleotide sequence ID" value="NZ_JBHRSI010000002.1"/>
</dbReference>
<evidence type="ECO:0000256" key="2">
    <source>
        <dbReference type="ARBA" id="ARBA00022679"/>
    </source>
</evidence>
<dbReference type="InterPro" id="IPR019257">
    <property type="entry name" value="MeTrfase_dom"/>
</dbReference>
<keyword evidence="1" id="KW-0489">Methyltransferase</keyword>
<dbReference type="InterPro" id="IPR005532">
    <property type="entry name" value="SUMF_dom"/>
</dbReference>
<feature type="domain" description="Sulfatase-modifying factor enzyme-like" evidence="6">
    <location>
        <begin position="345"/>
        <end position="424"/>
    </location>
</feature>
<proteinExistence type="predicted"/>
<evidence type="ECO:0000313" key="9">
    <source>
        <dbReference type="EMBL" id="MFD1784724.1"/>
    </source>
</evidence>
<evidence type="ECO:0000259" key="8">
    <source>
        <dbReference type="Pfam" id="PF12867"/>
    </source>
</evidence>
<dbReference type="InterPro" id="IPR017806">
    <property type="entry name" value="EgtB"/>
</dbReference>
<evidence type="ECO:0000313" key="10">
    <source>
        <dbReference type="Proteomes" id="UP001597237"/>
    </source>
</evidence>
<dbReference type="InterPro" id="IPR016187">
    <property type="entry name" value="CTDL_fold"/>
</dbReference>
<dbReference type="Proteomes" id="UP001597237">
    <property type="component" value="Unassembled WGS sequence"/>
</dbReference>
<keyword evidence="3" id="KW-0560">Oxidoreductase</keyword>
<organism evidence="9 10">
    <name type="scientific">Phenylobacterium terrae</name>
    <dbReference type="NCBI Taxonomy" id="2665495"/>
    <lineage>
        <taxon>Bacteria</taxon>
        <taxon>Pseudomonadati</taxon>
        <taxon>Pseudomonadota</taxon>
        <taxon>Alphaproteobacteria</taxon>
        <taxon>Caulobacterales</taxon>
        <taxon>Caulobacteraceae</taxon>
        <taxon>Phenylobacterium</taxon>
    </lineage>
</organism>
<dbReference type="PANTHER" id="PTHR43397">
    <property type="entry name" value="ERGOTHIONEINE BIOSYNTHESIS PROTEIN 1"/>
    <property type="match status" value="1"/>
</dbReference>
<name>A0ABW4N3I8_9CAUL</name>
<keyword evidence="10" id="KW-1185">Reference proteome</keyword>
<dbReference type="InterPro" id="IPR042095">
    <property type="entry name" value="SUMF_sf"/>
</dbReference>
<dbReference type="NCBIfam" id="TIGR03438">
    <property type="entry name" value="egtD_ergothio"/>
    <property type="match status" value="1"/>
</dbReference>
<dbReference type="PANTHER" id="PTHR43397:SF1">
    <property type="entry name" value="ERGOTHIONEINE BIOSYNTHESIS PROTEIN 1"/>
    <property type="match status" value="1"/>
</dbReference>
<keyword evidence="4" id="KW-0408">Iron</keyword>
<dbReference type="Gene3D" id="3.40.50.150">
    <property type="entry name" value="Vaccinia Virus protein VP39"/>
    <property type="match status" value="1"/>
</dbReference>
<dbReference type="Pfam" id="PF03781">
    <property type="entry name" value="FGE-sulfatase"/>
    <property type="match status" value="2"/>
</dbReference>
<reference evidence="10" key="1">
    <citation type="journal article" date="2019" name="Int. J. Syst. Evol. Microbiol.">
        <title>The Global Catalogue of Microorganisms (GCM) 10K type strain sequencing project: providing services to taxonomists for standard genome sequencing and annotation.</title>
        <authorList>
            <consortium name="The Broad Institute Genomics Platform"/>
            <consortium name="The Broad Institute Genome Sequencing Center for Infectious Disease"/>
            <person name="Wu L."/>
            <person name="Ma J."/>
        </authorList>
    </citation>
    <scope>NUCLEOTIDE SEQUENCE [LARGE SCALE GENOMIC DNA]</scope>
    <source>
        <strain evidence="10">DFY28</strain>
    </source>
</reference>
<dbReference type="InterPro" id="IPR035094">
    <property type="entry name" value="EgtD"/>
</dbReference>
<comment type="pathway">
    <text evidence="5">Amino-acid biosynthesis; ergothioneine biosynthesis.</text>
</comment>
<dbReference type="NCBIfam" id="TIGR03440">
    <property type="entry name" value="egtB_TIGR03440"/>
    <property type="match status" value="1"/>
</dbReference>
<feature type="domain" description="Sulfatase-modifying factor enzyme-like" evidence="6">
    <location>
        <begin position="185"/>
        <end position="325"/>
    </location>
</feature>
<dbReference type="InterPro" id="IPR051128">
    <property type="entry name" value="EgtD_Methyltrsf_superfamily"/>
</dbReference>
<feature type="domain" description="Histidine-specific methyltransferase SAM-dependent" evidence="7">
    <location>
        <begin position="441"/>
        <end position="741"/>
    </location>
</feature>